<gene>
    <name evidence="1" type="ORF">FOF46_28435</name>
</gene>
<organism evidence="1 2">
    <name type="scientific">Aquimarina algiphila</name>
    <dbReference type="NCBI Taxonomy" id="2047982"/>
    <lineage>
        <taxon>Bacteria</taxon>
        <taxon>Pseudomonadati</taxon>
        <taxon>Bacteroidota</taxon>
        <taxon>Flavobacteriia</taxon>
        <taxon>Flavobacteriales</taxon>
        <taxon>Flavobacteriaceae</taxon>
        <taxon>Aquimarina</taxon>
    </lineage>
</organism>
<proteinExistence type="predicted"/>
<evidence type="ECO:0000313" key="1">
    <source>
        <dbReference type="EMBL" id="TSE03801.1"/>
    </source>
</evidence>
<accession>A0A554VBD1</accession>
<dbReference type="EMBL" id="VLNR01000098">
    <property type="protein sequence ID" value="TSE03801.1"/>
    <property type="molecule type" value="Genomic_DNA"/>
</dbReference>
<reference evidence="1 2" key="1">
    <citation type="submission" date="2019-07" db="EMBL/GenBank/DDBJ databases">
        <title>The draft genome sequence of Aquimarina algiphila M91.</title>
        <authorList>
            <person name="Meng X."/>
        </authorList>
    </citation>
    <scope>NUCLEOTIDE SEQUENCE [LARGE SCALE GENOMIC DNA]</scope>
    <source>
        <strain evidence="1 2">M91</strain>
    </source>
</reference>
<name>A0A554VBD1_9FLAO</name>
<dbReference type="Proteomes" id="UP000318833">
    <property type="component" value="Unassembled WGS sequence"/>
</dbReference>
<dbReference type="RefSeq" id="WP_143918849.1">
    <property type="nucleotide sequence ID" value="NZ_CANMIK010000017.1"/>
</dbReference>
<dbReference type="AlphaFoldDB" id="A0A554VBD1"/>
<comment type="caution">
    <text evidence="1">The sequence shown here is derived from an EMBL/GenBank/DDBJ whole genome shotgun (WGS) entry which is preliminary data.</text>
</comment>
<protein>
    <submittedName>
        <fullName evidence="1">Uncharacterized protein</fullName>
    </submittedName>
</protein>
<keyword evidence="2" id="KW-1185">Reference proteome</keyword>
<sequence length="163" mass="18711">MKKTSSCQDGGCFDPIDFRKDSPEVIYKKLVNNVANYISLRNKAIANGTTVDAIYITDFIVNTTDSKLKGFNTIVQQKINYDGGSIEIVGNMLEGERMARLRKPAAQRTLGKDYLFELWFLGEGRNKIKNHNNTYFEPRLLRLSFRNQDQFNRFISNINEASK</sequence>
<evidence type="ECO:0000313" key="2">
    <source>
        <dbReference type="Proteomes" id="UP000318833"/>
    </source>
</evidence>